<evidence type="ECO:0000313" key="1">
    <source>
        <dbReference type="EMBL" id="GIE41555.1"/>
    </source>
</evidence>
<gene>
    <name evidence="1" type="ORF">Alo02nite_44530</name>
</gene>
<dbReference type="Pfam" id="PF17957">
    <property type="entry name" value="Big_7"/>
    <property type="match status" value="1"/>
</dbReference>
<dbReference type="Gene3D" id="2.60.40.10">
    <property type="entry name" value="Immunoglobulins"/>
    <property type="match status" value="1"/>
</dbReference>
<keyword evidence="2" id="KW-1185">Reference proteome</keyword>
<comment type="caution">
    <text evidence="1">The sequence shown here is derived from an EMBL/GenBank/DDBJ whole genome shotgun (WGS) entry which is preliminary data.</text>
</comment>
<accession>A0ABQ4AL27</accession>
<proteinExistence type="predicted"/>
<name>A0ABQ4AL27_9ACTN</name>
<dbReference type="InterPro" id="IPR013783">
    <property type="entry name" value="Ig-like_fold"/>
</dbReference>
<protein>
    <submittedName>
        <fullName evidence="1">Uncharacterized protein</fullName>
    </submittedName>
</protein>
<sequence length="68" mass="7668">MYVKASDGSGIARVELIANGKVVARDYTAGYLLGFDASKQKKTMKVQVRAYDKLGNVKYTSTRTWYRK</sequence>
<evidence type="ECO:0000313" key="2">
    <source>
        <dbReference type="Proteomes" id="UP000631312"/>
    </source>
</evidence>
<dbReference type="Proteomes" id="UP000631312">
    <property type="component" value="Unassembled WGS sequence"/>
</dbReference>
<organism evidence="1 2">
    <name type="scientific">Actinoplanes lobatus</name>
    <dbReference type="NCBI Taxonomy" id="113568"/>
    <lineage>
        <taxon>Bacteria</taxon>
        <taxon>Bacillati</taxon>
        <taxon>Actinomycetota</taxon>
        <taxon>Actinomycetes</taxon>
        <taxon>Micromonosporales</taxon>
        <taxon>Micromonosporaceae</taxon>
        <taxon>Actinoplanes</taxon>
    </lineage>
</organism>
<dbReference type="EMBL" id="BOMP01000071">
    <property type="protein sequence ID" value="GIE41555.1"/>
    <property type="molecule type" value="Genomic_DNA"/>
</dbReference>
<reference evidence="1 2" key="1">
    <citation type="submission" date="2021-01" db="EMBL/GenBank/DDBJ databases">
        <title>Whole genome shotgun sequence of Actinoplanes lobatus NBRC 12513.</title>
        <authorList>
            <person name="Komaki H."/>
            <person name="Tamura T."/>
        </authorList>
    </citation>
    <scope>NUCLEOTIDE SEQUENCE [LARGE SCALE GENOMIC DNA]</scope>
    <source>
        <strain evidence="1 2">NBRC 12513</strain>
    </source>
</reference>